<proteinExistence type="predicted"/>
<dbReference type="EMBL" id="JACHNE010000001">
    <property type="protein sequence ID" value="MBB5795402.1"/>
    <property type="molecule type" value="Genomic_DNA"/>
</dbReference>
<organism evidence="3 4">
    <name type="scientific">Streptomyces caelestis</name>
    <dbReference type="NCBI Taxonomy" id="36816"/>
    <lineage>
        <taxon>Bacteria</taxon>
        <taxon>Bacillati</taxon>
        <taxon>Actinomycetota</taxon>
        <taxon>Actinomycetes</taxon>
        <taxon>Kitasatosporales</taxon>
        <taxon>Streptomycetaceae</taxon>
        <taxon>Streptomyces</taxon>
    </lineage>
</organism>
<dbReference type="AlphaFoldDB" id="A0A7W9LTJ3"/>
<keyword evidence="2" id="KW-1133">Transmembrane helix</keyword>
<accession>A0A7W9LTJ3</accession>
<feature type="transmembrane region" description="Helical" evidence="2">
    <location>
        <begin position="30"/>
        <end position="48"/>
    </location>
</feature>
<evidence type="ECO:0000313" key="3">
    <source>
        <dbReference type="EMBL" id="MBB5795402.1"/>
    </source>
</evidence>
<feature type="region of interest" description="Disordered" evidence="1">
    <location>
        <begin position="1"/>
        <end position="26"/>
    </location>
</feature>
<gene>
    <name evidence="3" type="ORF">HDA41_003366</name>
</gene>
<reference evidence="3 4" key="1">
    <citation type="submission" date="2020-08" db="EMBL/GenBank/DDBJ databases">
        <title>Sequencing the genomes of 1000 actinobacteria strains.</title>
        <authorList>
            <person name="Klenk H.-P."/>
        </authorList>
    </citation>
    <scope>NUCLEOTIDE SEQUENCE [LARGE SCALE GENOMIC DNA]</scope>
    <source>
        <strain evidence="3 4">DSM 40084</strain>
    </source>
</reference>
<dbReference type="Proteomes" id="UP000590647">
    <property type="component" value="Unassembled WGS sequence"/>
</dbReference>
<comment type="caution">
    <text evidence="3">The sequence shown here is derived from an EMBL/GenBank/DDBJ whole genome shotgun (WGS) entry which is preliminary data.</text>
</comment>
<keyword evidence="2" id="KW-0472">Membrane</keyword>
<sequence>MPSSPPFRQVIVPASDTRCTRPSPPGHNTLALTAGAAALACAALVLWLTRTGRRQHPAPQAPKPEQDTHSVD</sequence>
<evidence type="ECO:0000256" key="2">
    <source>
        <dbReference type="SAM" id="Phobius"/>
    </source>
</evidence>
<evidence type="ECO:0000256" key="1">
    <source>
        <dbReference type="SAM" id="MobiDB-lite"/>
    </source>
</evidence>
<keyword evidence="4" id="KW-1185">Reference proteome</keyword>
<evidence type="ECO:0000313" key="4">
    <source>
        <dbReference type="Proteomes" id="UP000590647"/>
    </source>
</evidence>
<protein>
    <submittedName>
        <fullName evidence="3">Uncharacterized protein</fullName>
    </submittedName>
</protein>
<name>A0A7W9LTJ3_9ACTN</name>
<keyword evidence="2" id="KW-0812">Transmembrane</keyword>